<dbReference type="InterPro" id="IPR006016">
    <property type="entry name" value="UspA"/>
</dbReference>
<keyword evidence="3" id="KW-0067">ATP-binding</keyword>
<evidence type="ECO:0000256" key="2">
    <source>
        <dbReference type="ARBA" id="ARBA00022741"/>
    </source>
</evidence>
<gene>
    <name evidence="5" type="ORF">HNR23_002753</name>
</gene>
<evidence type="ECO:0000313" key="5">
    <source>
        <dbReference type="EMBL" id="MBB6172693.1"/>
    </source>
</evidence>
<feature type="domain" description="UspA" evidence="4">
    <location>
        <begin position="2"/>
        <end position="120"/>
    </location>
</feature>
<protein>
    <submittedName>
        <fullName evidence="5">Nucleotide-binding universal stress UspA family protein</fullName>
    </submittedName>
</protein>
<evidence type="ECO:0000256" key="3">
    <source>
        <dbReference type="ARBA" id="ARBA00022840"/>
    </source>
</evidence>
<dbReference type="Pfam" id="PF00582">
    <property type="entry name" value="Usp"/>
    <property type="match status" value="2"/>
</dbReference>
<dbReference type="RefSeq" id="WP_343070556.1">
    <property type="nucleotide sequence ID" value="NZ_JACHDS010000001.1"/>
</dbReference>
<dbReference type="CDD" id="cd00293">
    <property type="entry name" value="USP-like"/>
    <property type="match status" value="2"/>
</dbReference>
<dbReference type="InterPro" id="IPR014729">
    <property type="entry name" value="Rossmann-like_a/b/a_fold"/>
</dbReference>
<dbReference type="Proteomes" id="UP000546642">
    <property type="component" value="Unassembled WGS sequence"/>
</dbReference>
<dbReference type="GO" id="GO:0005524">
    <property type="term" value="F:ATP binding"/>
    <property type="evidence" value="ECO:0007669"/>
    <property type="project" value="UniProtKB-KW"/>
</dbReference>
<keyword evidence="6" id="KW-1185">Reference proteome</keyword>
<comment type="similarity">
    <text evidence="1">Belongs to the universal stress protein A family.</text>
</comment>
<proteinExistence type="inferred from homology"/>
<dbReference type="PRINTS" id="PR01438">
    <property type="entry name" value="UNVRSLSTRESS"/>
</dbReference>
<comment type="caution">
    <text evidence="5">The sequence shown here is derived from an EMBL/GenBank/DDBJ whole genome shotgun (WGS) entry which is preliminary data.</text>
</comment>
<evidence type="ECO:0000259" key="4">
    <source>
        <dbReference type="Pfam" id="PF00582"/>
    </source>
</evidence>
<keyword evidence="2" id="KW-0547">Nucleotide-binding</keyword>
<dbReference type="InterPro" id="IPR006015">
    <property type="entry name" value="Universal_stress_UspA"/>
</dbReference>
<feature type="domain" description="UspA" evidence="4">
    <location>
        <begin position="133"/>
        <end position="256"/>
    </location>
</feature>
<organism evidence="5 6">
    <name type="scientific">Nocardiopsis mwathae</name>
    <dbReference type="NCBI Taxonomy" id="1472723"/>
    <lineage>
        <taxon>Bacteria</taxon>
        <taxon>Bacillati</taxon>
        <taxon>Actinomycetota</taxon>
        <taxon>Actinomycetes</taxon>
        <taxon>Streptosporangiales</taxon>
        <taxon>Nocardiopsidaceae</taxon>
        <taxon>Nocardiopsis</taxon>
    </lineage>
</organism>
<dbReference type="PANTHER" id="PTHR46268">
    <property type="entry name" value="STRESS RESPONSE PROTEIN NHAX"/>
    <property type="match status" value="1"/>
</dbReference>
<accession>A0A7W9YID6</accession>
<dbReference type="EMBL" id="JACHDS010000001">
    <property type="protein sequence ID" value="MBB6172693.1"/>
    <property type="molecule type" value="Genomic_DNA"/>
</dbReference>
<dbReference type="SUPFAM" id="SSF52402">
    <property type="entry name" value="Adenine nucleotide alpha hydrolases-like"/>
    <property type="match status" value="2"/>
</dbReference>
<reference evidence="5 6" key="1">
    <citation type="submission" date="2020-08" db="EMBL/GenBank/DDBJ databases">
        <title>Sequencing the genomes of 1000 actinobacteria strains.</title>
        <authorList>
            <person name="Klenk H.-P."/>
        </authorList>
    </citation>
    <scope>NUCLEOTIDE SEQUENCE [LARGE SCALE GENOMIC DNA]</scope>
    <source>
        <strain evidence="5 6">DSM 46659</strain>
    </source>
</reference>
<name>A0A7W9YID6_9ACTN</name>
<evidence type="ECO:0000313" key="6">
    <source>
        <dbReference type="Proteomes" id="UP000546642"/>
    </source>
</evidence>
<dbReference type="Gene3D" id="3.40.50.620">
    <property type="entry name" value="HUPs"/>
    <property type="match status" value="2"/>
</dbReference>
<evidence type="ECO:0000256" key="1">
    <source>
        <dbReference type="ARBA" id="ARBA00008791"/>
    </source>
</evidence>
<dbReference type="AlphaFoldDB" id="A0A7W9YID6"/>
<sequence length="258" mass="27249">MTRLLVPLDGSAEALAVIGPALRIARTLQVPLELMTVHDPVRGEWAADIDEVAAGIAYEHVEVSVVGTGWAGDVIVGLVADQPGTVVCMATHNRDRLTRMVVGSVTEHVLHHAAAPLLMVGPGHLPEPEDSGYDRALVCLDGGPRDEFAIAVAECWARQLKLELELVHVTESSGVDGATARLSRIAERLQESGRAAAATVLTGTHPAQRLTELMAERPKTLAVLASHGRVGLSRIVLGSVSSKVLQASPLPLLLTRAP</sequence>
<dbReference type="PANTHER" id="PTHR46268:SF27">
    <property type="entry name" value="UNIVERSAL STRESS PROTEIN RV2623"/>
    <property type="match status" value="1"/>
</dbReference>